<dbReference type="Pfam" id="PF02671">
    <property type="entry name" value="PAH"/>
    <property type="match status" value="2"/>
</dbReference>
<evidence type="ECO:0000256" key="3">
    <source>
        <dbReference type="PROSITE-ProRule" id="PRU00810"/>
    </source>
</evidence>
<dbReference type="GO" id="GO:0000785">
    <property type="term" value="C:chromatin"/>
    <property type="evidence" value="ECO:0007669"/>
    <property type="project" value="TreeGrafter"/>
</dbReference>
<keyword evidence="5" id="KW-1185">Reference proteome</keyword>
<accession>A0A9J5X2T6</accession>
<proteinExistence type="predicted"/>
<dbReference type="PANTHER" id="PTHR12346:SF8">
    <property type="entry name" value="PAIRED AMPHIPATHIC HELIX PROTEIN SIN3-LIKE 2"/>
    <property type="match status" value="1"/>
</dbReference>
<reference evidence="4 5" key="1">
    <citation type="submission" date="2020-09" db="EMBL/GenBank/DDBJ databases">
        <title>De no assembly of potato wild relative species, Solanum commersonii.</title>
        <authorList>
            <person name="Cho K."/>
        </authorList>
    </citation>
    <scope>NUCLEOTIDE SEQUENCE [LARGE SCALE GENOMIC DNA]</scope>
    <source>
        <strain evidence="4">LZ3.2</strain>
        <tissue evidence="4">Leaf</tissue>
    </source>
</reference>
<dbReference type="Gene3D" id="1.20.1160.11">
    <property type="entry name" value="Paired amphipathic helix"/>
    <property type="match status" value="2"/>
</dbReference>
<gene>
    <name evidence="4" type="ORF">H5410_052239</name>
</gene>
<dbReference type="SUPFAM" id="SSF47762">
    <property type="entry name" value="PAH2 domain"/>
    <property type="match status" value="2"/>
</dbReference>
<comment type="caution">
    <text evidence="4">The sequence shown here is derived from an EMBL/GenBank/DDBJ whole genome shotgun (WGS) entry which is preliminary data.</text>
</comment>
<dbReference type="AlphaFoldDB" id="A0A9J5X2T6"/>
<evidence type="ECO:0008006" key="6">
    <source>
        <dbReference type="Google" id="ProtNLM"/>
    </source>
</evidence>
<dbReference type="InterPro" id="IPR036600">
    <property type="entry name" value="PAH_sf"/>
</dbReference>
<evidence type="ECO:0000256" key="2">
    <source>
        <dbReference type="ARBA" id="ARBA00023242"/>
    </source>
</evidence>
<name>A0A9J5X2T6_SOLCO</name>
<protein>
    <recommendedName>
        <fullName evidence="6">Paired amphipathic helix protein Sin3-like 2</fullName>
    </recommendedName>
</protein>
<dbReference type="OrthoDB" id="1305865at2759"/>
<evidence type="ECO:0000313" key="4">
    <source>
        <dbReference type="EMBL" id="KAG5581612.1"/>
    </source>
</evidence>
<dbReference type="PANTHER" id="PTHR12346">
    <property type="entry name" value="SIN3B-RELATED"/>
    <property type="match status" value="1"/>
</dbReference>
<dbReference type="InterPro" id="IPR039774">
    <property type="entry name" value="Sin3-like"/>
</dbReference>
<dbReference type="GO" id="GO:0000118">
    <property type="term" value="C:histone deacetylase complex"/>
    <property type="evidence" value="ECO:0007669"/>
    <property type="project" value="TreeGrafter"/>
</dbReference>
<evidence type="ECO:0000313" key="5">
    <source>
        <dbReference type="Proteomes" id="UP000824120"/>
    </source>
</evidence>
<dbReference type="FunFam" id="1.20.1160.11:FF:000001">
    <property type="entry name" value="Paired amphipathic helix protein Sin3"/>
    <property type="match status" value="1"/>
</dbReference>
<dbReference type="EMBL" id="JACXVP010000010">
    <property type="protein sequence ID" value="KAG5581612.1"/>
    <property type="molecule type" value="Genomic_DNA"/>
</dbReference>
<dbReference type="InterPro" id="IPR003822">
    <property type="entry name" value="PAH"/>
</dbReference>
<feature type="non-terminal residue" evidence="4">
    <location>
        <position position="221"/>
    </location>
</feature>
<dbReference type="GO" id="GO:0000122">
    <property type="term" value="P:negative regulation of transcription by RNA polymerase II"/>
    <property type="evidence" value="ECO:0007669"/>
    <property type="project" value="TreeGrafter"/>
</dbReference>
<keyword evidence="2 3" id="KW-0539">Nucleus</keyword>
<dbReference type="Proteomes" id="UP000824120">
    <property type="component" value="Chromosome 10"/>
</dbReference>
<organism evidence="4 5">
    <name type="scientific">Solanum commersonii</name>
    <name type="common">Commerson's wild potato</name>
    <name type="synonym">Commerson's nightshade</name>
    <dbReference type="NCBI Taxonomy" id="4109"/>
    <lineage>
        <taxon>Eukaryota</taxon>
        <taxon>Viridiplantae</taxon>
        <taxon>Streptophyta</taxon>
        <taxon>Embryophyta</taxon>
        <taxon>Tracheophyta</taxon>
        <taxon>Spermatophyta</taxon>
        <taxon>Magnoliopsida</taxon>
        <taxon>eudicotyledons</taxon>
        <taxon>Gunneridae</taxon>
        <taxon>Pentapetalae</taxon>
        <taxon>asterids</taxon>
        <taxon>lamiids</taxon>
        <taxon>Solanales</taxon>
        <taxon>Solanaceae</taxon>
        <taxon>Solanoideae</taxon>
        <taxon>Solaneae</taxon>
        <taxon>Solanum</taxon>
    </lineage>
</organism>
<comment type="subcellular location">
    <subcellularLocation>
        <location evidence="1 3">Nucleus</location>
    </subcellularLocation>
</comment>
<dbReference type="GO" id="GO:0003714">
    <property type="term" value="F:transcription corepressor activity"/>
    <property type="evidence" value="ECO:0007669"/>
    <property type="project" value="InterPro"/>
</dbReference>
<dbReference type="PROSITE" id="PS51477">
    <property type="entry name" value="PAH"/>
    <property type="match status" value="1"/>
</dbReference>
<sequence length="221" mass="25874">MEKYEMFIDIMKDLKARSLILGFNAFMPNGYEKIIQDEDQAPPKKTTYKEQTLKRYDSRTNVVDPLSYVREVRDTFPNQMEKYEMFIDIIKDFKARRIVIVGVVTKVKELFKGHPSLILGFYAFMPNGYEKIINDEDQAPPKKTTYKEQALKSMELLREDVNDTPPFQPFFSSHIGEFEKCYKFLDVMKDFKARRIDTIGVIARAKELFNGYPSLLLGFNA</sequence>
<evidence type="ECO:0000256" key="1">
    <source>
        <dbReference type="ARBA" id="ARBA00004123"/>
    </source>
</evidence>